<dbReference type="InterPro" id="IPR011701">
    <property type="entry name" value="MFS"/>
</dbReference>
<accession>A0A4V1LGJ8</accession>
<organism evidence="10 11">
    <name type="scientific">Anaerobacillus alkaliphilus</name>
    <dbReference type="NCBI Taxonomy" id="1548597"/>
    <lineage>
        <taxon>Bacteria</taxon>
        <taxon>Bacillati</taxon>
        <taxon>Bacillota</taxon>
        <taxon>Bacilli</taxon>
        <taxon>Bacillales</taxon>
        <taxon>Bacillaceae</taxon>
        <taxon>Anaerobacillus</taxon>
    </lineage>
</organism>
<evidence type="ECO:0000313" key="11">
    <source>
        <dbReference type="Proteomes" id="UP000290649"/>
    </source>
</evidence>
<dbReference type="InterPro" id="IPR020846">
    <property type="entry name" value="MFS_dom"/>
</dbReference>
<feature type="transmembrane region" description="Helical" evidence="8">
    <location>
        <begin position="85"/>
        <end position="109"/>
    </location>
</feature>
<gene>
    <name evidence="10" type="ORF">DS745_08880</name>
</gene>
<feature type="transmembrane region" description="Helical" evidence="8">
    <location>
        <begin position="115"/>
        <end position="132"/>
    </location>
</feature>
<dbReference type="OrthoDB" id="9781156at2"/>
<comment type="similarity">
    <text evidence="2">Belongs to the major facilitator superfamily.</text>
</comment>
<feature type="transmembrane region" description="Helical" evidence="8">
    <location>
        <begin position="337"/>
        <end position="357"/>
    </location>
</feature>
<sequence>MENPKENNIPYTLSHILIIFAMLAILIVSNLYIMIPLLGNVATTFSISTSEASLSISVFSFFYACGLIFFGPLSERFGLKETICTGLFVLIILMAAGFFMTNFSTLLLLRALQGFWAASFAPVSFIYVLNVLNIEHRGIAIGVINTGFLSAGVIGQLLSSSVNIVYGWQSIFLTLAILYSFLLIYSLNKLPRPRKQKQSRSIPTLLRTIISIPFRQDLKRLYFITFTTLLAFVAYYTALENFFSTNTDATPSTTLMVRGFGLIGLIITIYSTKIGTRFGYENTILFGLTLKLIGLLFSGTINVYLIAFGSIVFVAGVAIIIPSLIQLIGYKGGHDRSLTISMYSFILLLGASFGSGITVFSSYFIQLFTLATLLFGSFIIILIEKSGSNIKKT</sequence>
<comment type="subcellular location">
    <subcellularLocation>
        <location evidence="1">Cell membrane</location>
        <topology evidence="1">Multi-pass membrane protein</topology>
    </subcellularLocation>
</comment>
<keyword evidence="6 8" id="KW-1133">Transmembrane helix</keyword>
<evidence type="ECO:0000256" key="2">
    <source>
        <dbReference type="ARBA" id="ARBA00008335"/>
    </source>
</evidence>
<feature type="transmembrane region" description="Helical" evidence="8">
    <location>
        <begin position="12"/>
        <end position="34"/>
    </location>
</feature>
<dbReference type="CDD" id="cd17324">
    <property type="entry name" value="MFS_NepI_like"/>
    <property type="match status" value="1"/>
</dbReference>
<evidence type="ECO:0000256" key="7">
    <source>
        <dbReference type="ARBA" id="ARBA00023136"/>
    </source>
</evidence>
<feature type="transmembrane region" description="Helical" evidence="8">
    <location>
        <begin position="221"/>
        <end position="239"/>
    </location>
</feature>
<evidence type="ECO:0000256" key="1">
    <source>
        <dbReference type="ARBA" id="ARBA00004651"/>
    </source>
</evidence>
<dbReference type="InterPro" id="IPR036259">
    <property type="entry name" value="MFS_trans_sf"/>
</dbReference>
<keyword evidence="3" id="KW-0813">Transport</keyword>
<dbReference type="Gene3D" id="1.20.1720.10">
    <property type="entry name" value="Multidrug resistance protein D"/>
    <property type="match status" value="1"/>
</dbReference>
<dbReference type="PANTHER" id="PTHR43271:SF2">
    <property type="entry name" value="BLL2771 PROTEIN"/>
    <property type="match status" value="1"/>
</dbReference>
<feature type="transmembrane region" description="Helical" evidence="8">
    <location>
        <begin position="251"/>
        <end position="271"/>
    </location>
</feature>
<feature type="transmembrane region" description="Helical" evidence="8">
    <location>
        <begin position="363"/>
        <end position="383"/>
    </location>
</feature>
<dbReference type="GO" id="GO:0005886">
    <property type="term" value="C:plasma membrane"/>
    <property type="evidence" value="ECO:0007669"/>
    <property type="project" value="UniProtKB-SubCell"/>
</dbReference>
<dbReference type="PANTHER" id="PTHR43271">
    <property type="entry name" value="BLL2771 PROTEIN"/>
    <property type="match status" value="1"/>
</dbReference>
<reference evidence="10 11" key="1">
    <citation type="journal article" date="2019" name="Int. J. Syst. Evol. Microbiol.">
        <title>Anaerobacillus alkaliphilus sp. nov., a novel alkaliphilic and moderately halophilic bacterium.</title>
        <authorList>
            <person name="Borsodi A.K."/>
            <person name="Aszalos J.M."/>
            <person name="Bihari P."/>
            <person name="Nagy I."/>
            <person name="Schumann P."/>
            <person name="Sproer C."/>
            <person name="Kovacs A.L."/>
            <person name="Boka K."/>
            <person name="Dobosy P."/>
            <person name="Ovari M."/>
            <person name="Szili-Kovacs T."/>
            <person name="Toth E."/>
        </authorList>
    </citation>
    <scope>NUCLEOTIDE SEQUENCE [LARGE SCALE GENOMIC DNA]</scope>
    <source>
        <strain evidence="10 11">B16-10</strain>
    </source>
</reference>
<feature type="transmembrane region" description="Helical" evidence="8">
    <location>
        <begin position="303"/>
        <end position="325"/>
    </location>
</feature>
<evidence type="ECO:0000313" key="10">
    <source>
        <dbReference type="EMBL" id="RXJ01938.1"/>
    </source>
</evidence>
<proteinExistence type="inferred from homology"/>
<feature type="transmembrane region" description="Helical" evidence="8">
    <location>
        <begin position="139"/>
        <end position="158"/>
    </location>
</feature>
<comment type="caution">
    <text evidence="10">The sequence shown here is derived from an EMBL/GenBank/DDBJ whole genome shotgun (WGS) entry which is preliminary data.</text>
</comment>
<dbReference type="GO" id="GO:0022857">
    <property type="term" value="F:transmembrane transporter activity"/>
    <property type="evidence" value="ECO:0007669"/>
    <property type="project" value="InterPro"/>
</dbReference>
<keyword evidence="5 8" id="KW-0812">Transmembrane</keyword>
<dbReference type="Proteomes" id="UP000290649">
    <property type="component" value="Unassembled WGS sequence"/>
</dbReference>
<keyword evidence="4" id="KW-1003">Cell membrane</keyword>
<evidence type="ECO:0000256" key="5">
    <source>
        <dbReference type="ARBA" id="ARBA00022692"/>
    </source>
</evidence>
<feature type="transmembrane region" description="Helical" evidence="8">
    <location>
        <begin position="278"/>
        <end position="297"/>
    </location>
</feature>
<keyword evidence="11" id="KW-1185">Reference proteome</keyword>
<protein>
    <submittedName>
        <fullName evidence="10">MFS transporter</fullName>
    </submittedName>
</protein>
<evidence type="ECO:0000256" key="8">
    <source>
        <dbReference type="SAM" id="Phobius"/>
    </source>
</evidence>
<evidence type="ECO:0000256" key="3">
    <source>
        <dbReference type="ARBA" id="ARBA00022448"/>
    </source>
</evidence>
<evidence type="ECO:0000256" key="6">
    <source>
        <dbReference type="ARBA" id="ARBA00022989"/>
    </source>
</evidence>
<feature type="transmembrane region" description="Helical" evidence="8">
    <location>
        <begin position="164"/>
        <end position="187"/>
    </location>
</feature>
<dbReference type="RefSeq" id="WP_129077895.1">
    <property type="nucleotide sequence ID" value="NZ_QOUX01000030.1"/>
</dbReference>
<dbReference type="SUPFAM" id="SSF103473">
    <property type="entry name" value="MFS general substrate transporter"/>
    <property type="match status" value="1"/>
</dbReference>
<dbReference type="PROSITE" id="PS50850">
    <property type="entry name" value="MFS"/>
    <property type="match status" value="1"/>
</dbReference>
<dbReference type="EMBL" id="QOUX01000030">
    <property type="protein sequence ID" value="RXJ01938.1"/>
    <property type="molecule type" value="Genomic_DNA"/>
</dbReference>
<evidence type="ECO:0000256" key="4">
    <source>
        <dbReference type="ARBA" id="ARBA00022475"/>
    </source>
</evidence>
<dbReference type="AlphaFoldDB" id="A0A4V1LGJ8"/>
<name>A0A4V1LGJ8_9BACI</name>
<feature type="transmembrane region" description="Helical" evidence="8">
    <location>
        <begin position="54"/>
        <end position="73"/>
    </location>
</feature>
<feature type="domain" description="Major facilitator superfamily (MFS) profile" evidence="9">
    <location>
        <begin position="16"/>
        <end position="389"/>
    </location>
</feature>
<evidence type="ECO:0000259" key="9">
    <source>
        <dbReference type="PROSITE" id="PS50850"/>
    </source>
</evidence>
<keyword evidence="7 8" id="KW-0472">Membrane</keyword>
<dbReference type="Pfam" id="PF07690">
    <property type="entry name" value="MFS_1"/>
    <property type="match status" value="1"/>
</dbReference>